<organism evidence="2 3">
    <name type="scientific">Portunus trituberculatus</name>
    <name type="common">Swimming crab</name>
    <name type="synonym">Neptunus trituberculatus</name>
    <dbReference type="NCBI Taxonomy" id="210409"/>
    <lineage>
        <taxon>Eukaryota</taxon>
        <taxon>Metazoa</taxon>
        <taxon>Ecdysozoa</taxon>
        <taxon>Arthropoda</taxon>
        <taxon>Crustacea</taxon>
        <taxon>Multicrustacea</taxon>
        <taxon>Malacostraca</taxon>
        <taxon>Eumalacostraca</taxon>
        <taxon>Eucarida</taxon>
        <taxon>Decapoda</taxon>
        <taxon>Pleocyemata</taxon>
        <taxon>Brachyura</taxon>
        <taxon>Eubrachyura</taxon>
        <taxon>Portunoidea</taxon>
        <taxon>Portunidae</taxon>
        <taxon>Portuninae</taxon>
        <taxon>Portunus</taxon>
    </lineage>
</organism>
<comment type="caution">
    <text evidence="2">The sequence shown here is derived from an EMBL/GenBank/DDBJ whole genome shotgun (WGS) entry which is preliminary data.</text>
</comment>
<gene>
    <name evidence="2" type="ORF">E2C01_072162</name>
</gene>
<accession>A0A5B7HZ69</accession>
<proteinExistence type="predicted"/>
<evidence type="ECO:0000313" key="2">
    <source>
        <dbReference type="EMBL" id="MPC77700.1"/>
    </source>
</evidence>
<evidence type="ECO:0000313" key="3">
    <source>
        <dbReference type="Proteomes" id="UP000324222"/>
    </source>
</evidence>
<dbReference type="EMBL" id="VSRR010046521">
    <property type="protein sequence ID" value="MPC77700.1"/>
    <property type="molecule type" value="Genomic_DNA"/>
</dbReference>
<evidence type="ECO:0000256" key="1">
    <source>
        <dbReference type="SAM" id="MobiDB-lite"/>
    </source>
</evidence>
<dbReference type="Proteomes" id="UP000324222">
    <property type="component" value="Unassembled WGS sequence"/>
</dbReference>
<protein>
    <submittedName>
        <fullName evidence="2">Uncharacterized protein</fullName>
    </submittedName>
</protein>
<name>A0A5B7HZ69_PORTR</name>
<reference evidence="2 3" key="1">
    <citation type="submission" date="2019-05" db="EMBL/GenBank/DDBJ databases">
        <title>Another draft genome of Portunus trituberculatus and its Hox gene families provides insights of decapod evolution.</title>
        <authorList>
            <person name="Jeong J.-H."/>
            <person name="Song I."/>
            <person name="Kim S."/>
            <person name="Choi T."/>
            <person name="Kim D."/>
            <person name="Ryu S."/>
            <person name="Kim W."/>
        </authorList>
    </citation>
    <scope>NUCLEOTIDE SEQUENCE [LARGE SCALE GENOMIC DNA]</scope>
    <source>
        <tissue evidence="2">Muscle</tissue>
    </source>
</reference>
<feature type="region of interest" description="Disordered" evidence="1">
    <location>
        <begin position="1"/>
        <end position="54"/>
    </location>
</feature>
<dbReference type="AlphaFoldDB" id="A0A5B7HZ69"/>
<sequence>MGATPSKLPRGQTGSPRSTIHGGGAQAAASTRCGDHLIGQGPTPARQPGAPPLLAHLSVLPAPGDDGARDHDGGIVVVLVMMMRRDAG</sequence>
<keyword evidence="3" id="KW-1185">Reference proteome</keyword>